<dbReference type="GO" id="GO:0004197">
    <property type="term" value="F:cysteine-type endopeptidase activity"/>
    <property type="evidence" value="ECO:0007669"/>
    <property type="project" value="InterPro"/>
</dbReference>
<proteinExistence type="predicted"/>
<feature type="non-terminal residue" evidence="2">
    <location>
        <position position="107"/>
    </location>
</feature>
<dbReference type="Gene3D" id="3.40.50.1460">
    <property type="match status" value="1"/>
</dbReference>
<gene>
    <name evidence="2" type="ORF">SMN809_LOCUS77380</name>
</gene>
<dbReference type="PANTHER" id="PTHR22576:SF37">
    <property type="entry name" value="MUCOSA-ASSOCIATED LYMPHOID TISSUE LYMPHOMA TRANSLOCATION PROTEIN 1"/>
    <property type="match status" value="1"/>
</dbReference>
<dbReference type="Proteomes" id="UP000676336">
    <property type="component" value="Unassembled WGS sequence"/>
</dbReference>
<dbReference type="SUPFAM" id="SSF52129">
    <property type="entry name" value="Caspase-like"/>
    <property type="match status" value="1"/>
</dbReference>
<comment type="caution">
    <text evidence="2">The sequence shown here is derived from an EMBL/GenBank/DDBJ whole genome shotgun (WGS) entry which is preliminary data.</text>
</comment>
<evidence type="ECO:0000259" key="1">
    <source>
        <dbReference type="PROSITE" id="PS50208"/>
    </source>
</evidence>
<protein>
    <recommendedName>
        <fullName evidence="1">Caspase family p20 domain-containing protein</fullName>
    </recommendedName>
</protein>
<name>A0A8S3IW41_9BILA</name>
<dbReference type="AlphaFoldDB" id="A0A8S3IW41"/>
<sequence>MAAAQITAFPRRKLALIIGNDNYSTTYNKLDDSVKNAKNMRNLLKQIAFDVTMHTNIDANMMELIKKFCEQIDNGDLVLFYFSGHGCQVNGENYLIPIDDSKIEAGN</sequence>
<dbReference type="Pfam" id="PF00656">
    <property type="entry name" value="Peptidase_C14"/>
    <property type="match status" value="1"/>
</dbReference>
<dbReference type="InterPro" id="IPR029030">
    <property type="entry name" value="Caspase-like_dom_sf"/>
</dbReference>
<dbReference type="EMBL" id="CAJOBI010337229">
    <property type="protein sequence ID" value="CAF5207624.1"/>
    <property type="molecule type" value="Genomic_DNA"/>
</dbReference>
<dbReference type="InterPro" id="IPR052039">
    <property type="entry name" value="Caspase-related_regulators"/>
</dbReference>
<reference evidence="2" key="1">
    <citation type="submission" date="2021-02" db="EMBL/GenBank/DDBJ databases">
        <authorList>
            <person name="Nowell W R."/>
        </authorList>
    </citation>
    <scope>NUCLEOTIDE SEQUENCE</scope>
</reference>
<dbReference type="InterPro" id="IPR001309">
    <property type="entry name" value="Pept_C14_p20"/>
</dbReference>
<dbReference type="PROSITE" id="PS50208">
    <property type="entry name" value="CASPASE_P20"/>
    <property type="match status" value="1"/>
</dbReference>
<dbReference type="InterPro" id="IPR011600">
    <property type="entry name" value="Pept_C14_caspase"/>
</dbReference>
<feature type="domain" description="Caspase family p20" evidence="1">
    <location>
        <begin position="11"/>
        <end position="86"/>
    </location>
</feature>
<evidence type="ECO:0000313" key="2">
    <source>
        <dbReference type="EMBL" id="CAF5207624.1"/>
    </source>
</evidence>
<dbReference type="GO" id="GO:0006508">
    <property type="term" value="P:proteolysis"/>
    <property type="evidence" value="ECO:0007669"/>
    <property type="project" value="InterPro"/>
</dbReference>
<organism evidence="2 3">
    <name type="scientific">Rotaria magnacalcarata</name>
    <dbReference type="NCBI Taxonomy" id="392030"/>
    <lineage>
        <taxon>Eukaryota</taxon>
        <taxon>Metazoa</taxon>
        <taxon>Spiralia</taxon>
        <taxon>Gnathifera</taxon>
        <taxon>Rotifera</taxon>
        <taxon>Eurotatoria</taxon>
        <taxon>Bdelloidea</taxon>
        <taxon>Philodinida</taxon>
        <taxon>Philodinidae</taxon>
        <taxon>Rotaria</taxon>
    </lineage>
</organism>
<evidence type="ECO:0000313" key="3">
    <source>
        <dbReference type="Proteomes" id="UP000676336"/>
    </source>
</evidence>
<accession>A0A8S3IW41</accession>
<dbReference type="PANTHER" id="PTHR22576">
    <property type="entry name" value="MUCOSA ASSOCIATED LYMPHOID TISSUE LYMPHOMA TRANSLOCATION PROTEIN 1/PARACASPASE"/>
    <property type="match status" value="1"/>
</dbReference>